<reference evidence="1 2" key="1">
    <citation type="submission" date="2024-03" db="EMBL/GenBank/DDBJ databases">
        <authorList>
            <person name="Martinez-Hernandez J."/>
        </authorList>
    </citation>
    <scope>NUCLEOTIDE SEQUENCE [LARGE SCALE GENOMIC DNA]</scope>
</reference>
<comment type="caution">
    <text evidence="1">The sequence shown here is derived from an EMBL/GenBank/DDBJ whole genome shotgun (WGS) entry which is preliminary data.</text>
</comment>
<organism evidence="1 2">
    <name type="scientific">Lupinus luteus</name>
    <name type="common">European yellow lupine</name>
    <dbReference type="NCBI Taxonomy" id="3873"/>
    <lineage>
        <taxon>Eukaryota</taxon>
        <taxon>Viridiplantae</taxon>
        <taxon>Streptophyta</taxon>
        <taxon>Embryophyta</taxon>
        <taxon>Tracheophyta</taxon>
        <taxon>Spermatophyta</taxon>
        <taxon>Magnoliopsida</taxon>
        <taxon>eudicotyledons</taxon>
        <taxon>Gunneridae</taxon>
        <taxon>Pentapetalae</taxon>
        <taxon>rosids</taxon>
        <taxon>fabids</taxon>
        <taxon>Fabales</taxon>
        <taxon>Fabaceae</taxon>
        <taxon>Papilionoideae</taxon>
        <taxon>50 kb inversion clade</taxon>
        <taxon>genistoids sensu lato</taxon>
        <taxon>core genistoids</taxon>
        <taxon>Genisteae</taxon>
        <taxon>Lupinus</taxon>
    </lineage>
</organism>
<evidence type="ECO:0000313" key="2">
    <source>
        <dbReference type="Proteomes" id="UP001497480"/>
    </source>
</evidence>
<sequence length="101" mass="11169">MINTSSNSLIYSCHSIAHSFVHSFILHSSHSFILHFRFFPKPSGGGWVFLQGWWQRATGHHDQPEAGRQPKVDGVWSSGDGFARNIALIAVFICGTLIGSD</sequence>
<accession>A0AAV1WYI2</accession>
<keyword evidence="2" id="KW-1185">Reference proteome</keyword>
<dbReference type="EMBL" id="CAXHTB010000010">
    <property type="protein sequence ID" value="CAL0313782.1"/>
    <property type="molecule type" value="Genomic_DNA"/>
</dbReference>
<dbReference type="Proteomes" id="UP001497480">
    <property type="component" value="Unassembled WGS sequence"/>
</dbReference>
<name>A0AAV1WYI2_LUPLU</name>
<protein>
    <submittedName>
        <fullName evidence="1">Uncharacterized protein</fullName>
    </submittedName>
</protein>
<gene>
    <name evidence="1" type="ORF">LLUT_LOCUS14842</name>
</gene>
<evidence type="ECO:0000313" key="1">
    <source>
        <dbReference type="EMBL" id="CAL0313782.1"/>
    </source>
</evidence>
<proteinExistence type="predicted"/>
<dbReference type="AlphaFoldDB" id="A0AAV1WYI2"/>